<dbReference type="Proteomes" id="UP000053989">
    <property type="component" value="Unassembled WGS sequence"/>
</dbReference>
<reference evidence="4" key="2">
    <citation type="submission" date="2015-01" db="EMBL/GenBank/DDBJ databases">
        <title>Evolutionary Origins and Diversification of the Mycorrhizal Mutualists.</title>
        <authorList>
            <consortium name="DOE Joint Genome Institute"/>
            <consortium name="Mycorrhizal Genomics Consortium"/>
            <person name="Kohler A."/>
            <person name="Kuo A."/>
            <person name="Nagy L.G."/>
            <person name="Floudas D."/>
            <person name="Copeland A."/>
            <person name="Barry K.W."/>
            <person name="Cichocki N."/>
            <person name="Veneault-Fourrey C."/>
            <person name="LaButti K."/>
            <person name="Lindquist E.A."/>
            <person name="Lipzen A."/>
            <person name="Lundell T."/>
            <person name="Morin E."/>
            <person name="Murat C."/>
            <person name="Riley R."/>
            <person name="Ohm R."/>
            <person name="Sun H."/>
            <person name="Tunlid A."/>
            <person name="Henrissat B."/>
            <person name="Grigoriev I.V."/>
            <person name="Hibbett D.S."/>
            <person name="Martin F."/>
        </authorList>
    </citation>
    <scope>NUCLEOTIDE SEQUENCE [LARGE SCALE GENOMIC DNA]</scope>
    <source>
        <strain evidence="4">Foug A</strain>
    </source>
</reference>
<dbReference type="InParanoid" id="A0A0C3DJT2"/>
<evidence type="ECO:0000313" key="3">
    <source>
        <dbReference type="EMBL" id="KIM56336.1"/>
    </source>
</evidence>
<organism evidence="3 4">
    <name type="scientific">Scleroderma citrinum Foug A</name>
    <dbReference type="NCBI Taxonomy" id="1036808"/>
    <lineage>
        <taxon>Eukaryota</taxon>
        <taxon>Fungi</taxon>
        <taxon>Dikarya</taxon>
        <taxon>Basidiomycota</taxon>
        <taxon>Agaricomycotina</taxon>
        <taxon>Agaricomycetes</taxon>
        <taxon>Agaricomycetidae</taxon>
        <taxon>Boletales</taxon>
        <taxon>Sclerodermatineae</taxon>
        <taxon>Sclerodermataceae</taxon>
        <taxon>Scleroderma</taxon>
    </lineage>
</organism>
<dbReference type="EMBL" id="KN822118">
    <property type="protein sequence ID" value="KIM56336.1"/>
    <property type="molecule type" value="Genomic_DNA"/>
</dbReference>
<accession>A0A0C3DJT2</accession>
<feature type="domain" description="GH3 middle" evidence="1">
    <location>
        <begin position="445"/>
        <end position="509"/>
    </location>
</feature>
<sequence length="652" mass="73337">MATLILETAFTAAHFYSRRYQRGLIDYSPVMHKKIRSHPRTSSAVLAMSVPRLHPLISLPPQLSASQKEETDCRLQKIIGANITSRYACSSSHLADFRLAIADKDVKEDSTLSDFRRLVPLTDYEAYRPWMDKFLERPCKLSEVENLFAPGLPSYLGVSSSTSGSKPKHFARYLESNVGFAHAAEEAEREGSSAGTTAGIFSLCYRDIVDVTTESGEVVKRIPTCIGSAGFWRNLAGWPVETDNTRMASMSEYSFHQIMQWMIVDTCYCYTTLGHAAPWATGLISHHRSFLLIHALFALADRNLERITSTFVTFFMDLVSYVQEEWDVLLSSIRDGVVPNIEHIDHVRDYLQINMHADPQRAEELRSIGPPFSCPAWAPRVWPNLKILSCICSGIFANALPMARSVIGPDVVVKNPGYACTECLLAGPFNPEDTETFVTSTKDVVEYLDVADNPIHENIRQAWDLQPGKLYQAVVTTRDGLWRYALDDVFHVIGFDPRNGSPVFRYHGRKSAAIRSQYAIITEGDLVKVTQAINEEDMLRVQEFTAVLDRRELPETVGIILEITGDIGPNAHAARQKAFEALLSTNDDHQSEFDAGRLRQPTIRIVKPGTFSEYRQWRGERLNTGIGQIKVPVVMVDLASIEWMEERVVKEL</sequence>
<evidence type="ECO:0008006" key="5">
    <source>
        <dbReference type="Google" id="ProtNLM"/>
    </source>
</evidence>
<evidence type="ECO:0000259" key="2">
    <source>
        <dbReference type="Pfam" id="PF23572"/>
    </source>
</evidence>
<dbReference type="InterPro" id="IPR055377">
    <property type="entry name" value="GH3_M"/>
</dbReference>
<dbReference type="Pfam" id="PF03321">
    <property type="entry name" value="GH3"/>
    <property type="match status" value="1"/>
</dbReference>
<dbReference type="PANTHER" id="PTHR31901:SF9">
    <property type="entry name" value="GH3 DOMAIN-CONTAINING PROTEIN"/>
    <property type="match status" value="1"/>
</dbReference>
<dbReference type="Pfam" id="PF23571">
    <property type="entry name" value="GH3_M"/>
    <property type="match status" value="1"/>
</dbReference>
<dbReference type="HOGENOM" id="CLU_032936_0_0_1"/>
<dbReference type="InterPro" id="IPR004993">
    <property type="entry name" value="GH3"/>
</dbReference>
<dbReference type="GO" id="GO:0016881">
    <property type="term" value="F:acid-amino acid ligase activity"/>
    <property type="evidence" value="ECO:0007669"/>
    <property type="project" value="TreeGrafter"/>
</dbReference>
<evidence type="ECO:0000313" key="4">
    <source>
        <dbReference type="Proteomes" id="UP000053989"/>
    </source>
</evidence>
<feature type="domain" description="GH3 C-terminal" evidence="2">
    <location>
        <begin position="529"/>
        <end position="635"/>
    </location>
</feature>
<dbReference type="GO" id="GO:0005737">
    <property type="term" value="C:cytoplasm"/>
    <property type="evidence" value="ECO:0007669"/>
    <property type="project" value="TreeGrafter"/>
</dbReference>
<gene>
    <name evidence="3" type="ORF">SCLCIDRAFT_1220367</name>
</gene>
<dbReference type="InterPro" id="IPR055378">
    <property type="entry name" value="GH3_C"/>
</dbReference>
<dbReference type="PANTHER" id="PTHR31901">
    <property type="entry name" value="GH3 DOMAIN-CONTAINING PROTEIN"/>
    <property type="match status" value="1"/>
</dbReference>
<dbReference type="AlphaFoldDB" id="A0A0C3DJT2"/>
<evidence type="ECO:0000259" key="1">
    <source>
        <dbReference type="Pfam" id="PF23571"/>
    </source>
</evidence>
<keyword evidence="4" id="KW-1185">Reference proteome</keyword>
<dbReference type="OrthoDB" id="10004661at2759"/>
<protein>
    <recommendedName>
        <fullName evidence="5">GH3 auxin-responsive promoter</fullName>
    </recommendedName>
</protein>
<reference evidence="3 4" key="1">
    <citation type="submission" date="2014-04" db="EMBL/GenBank/DDBJ databases">
        <authorList>
            <consortium name="DOE Joint Genome Institute"/>
            <person name="Kuo A."/>
            <person name="Kohler A."/>
            <person name="Nagy L.G."/>
            <person name="Floudas D."/>
            <person name="Copeland A."/>
            <person name="Barry K.W."/>
            <person name="Cichocki N."/>
            <person name="Veneault-Fourrey C."/>
            <person name="LaButti K."/>
            <person name="Lindquist E.A."/>
            <person name="Lipzen A."/>
            <person name="Lundell T."/>
            <person name="Morin E."/>
            <person name="Murat C."/>
            <person name="Sun H."/>
            <person name="Tunlid A."/>
            <person name="Henrissat B."/>
            <person name="Grigoriev I.V."/>
            <person name="Hibbett D.S."/>
            <person name="Martin F."/>
            <person name="Nordberg H.P."/>
            <person name="Cantor M.N."/>
            <person name="Hua S.X."/>
        </authorList>
    </citation>
    <scope>NUCLEOTIDE SEQUENCE [LARGE SCALE GENOMIC DNA]</scope>
    <source>
        <strain evidence="3 4">Foug A</strain>
    </source>
</reference>
<dbReference type="Pfam" id="PF23572">
    <property type="entry name" value="GH3_C"/>
    <property type="match status" value="1"/>
</dbReference>
<name>A0A0C3DJT2_9AGAM</name>
<proteinExistence type="predicted"/>